<organism evidence="4 5">
    <name type="scientific">Nesterenkonia aerolata</name>
    <dbReference type="NCBI Taxonomy" id="3074079"/>
    <lineage>
        <taxon>Bacteria</taxon>
        <taxon>Bacillati</taxon>
        <taxon>Actinomycetota</taxon>
        <taxon>Actinomycetes</taxon>
        <taxon>Micrococcales</taxon>
        <taxon>Micrococcaceae</taxon>
        <taxon>Nesterenkonia</taxon>
    </lineage>
</organism>
<keyword evidence="5" id="KW-1185">Reference proteome</keyword>
<dbReference type="InterPro" id="IPR051259">
    <property type="entry name" value="rRNA_Methyltransferase"/>
</dbReference>
<keyword evidence="2" id="KW-0808">Transferase</keyword>
<protein>
    <submittedName>
        <fullName evidence="4">RNA methyltransferase</fullName>
    </submittedName>
</protein>
<dbReference type="GO" id="GO:0032259">
    <property type="term" value="P:methylation"/>
    <property type="evidence" value="ECO:0007669"/>
    <property type="project" value="UniProtKB-KW"/>
</dbReference>
<dbReference type="PANTHER" id="PTHR43191">
    <property type="entry name" value="RRNA METHYLTRANSFERASE 3"/>
    <property type="match status" value="1"/>
</dbReference>
<dbReference type="Pfam" id="PF00588">
    <property type="entry name" value="SpoU_methylase"/>
    <property type="match status" value="1"/>
</dbReference>
<dbReference type="EMBL" id="JAVKGR010000001">
    <property type="protein sequence ID" value="MDR8018091.1"/>
    <property type="molecule type" value="Genomic_DNA"/>
</dbReference>
<evidence type="ECO:0000256" key="2">
    <source>
        <dbReference type="ARBA" id="ARBA00022679"/>
    </source>
</evidence>
<dbReference type="SUPFAM" id="SSF55315">
    <property type="entry name" value="L30e-like"/>
    <property type="match status" value="1"/>
</dbReference>
<evidence type="ECO:0000313" key="4">
    <source>
        <dbReference type="EMBL" id="MDR8018091.1"/>
    </source>
</evidence>
<gene>
    <name evidence="4" type="ORF">RIL96_00730</name>
</gene>
<dbReference type="RefSeq" id="WP_310547083.1">
    <property type="nucleotide sequence ID" value="NZ_JAVKGR010000001.1"/>
</dbReference>
<dbReference type="PANTHER" id="PTHR43191:SF2">
    <property type="entry name" value="RRNA METHYLTRANSFERASE 3, MITOCHONDRIAL"/>
    <property type="match status" value="1"/>
</dbReference>
<dbReference type="Gene3D" id="3.40.1280.10">
    <property type="match status" value="1"/>
</dbReference>
<dbReference type="InterPro" id="IPR029028">
    <property type="entry name" value="Alpha/beta_knot_MTases"/>
</dbReference>
<dbReference type="CDD" id="cd18095">
    <property type="entry name" value="SpoU-like_rRNA-MTase"/>
    <property type="match status" value="1"/>
</dbReference>
<comment type="caution">
    <text evidence="4">The sequence shown here is derived from an EMBL/GenBank/DDBJ whole genome shotgun (WGS) entry which is preliminary data.</text>
</comment>
<dbReference type="GO" id="GO:0008168">
    <property type="term" value="F:methyltransferase activity"/>
    <property type="evidence" value="ECO:0007669"/>
    <property type="project" value="UniProtKB-KW"/>
</dbReference>
<proteinExistence type="predicted"/>
<feature type="domain" description="tRNA/rRNA methyltransferase SpoU type" evidence="3">
    <location>
        <begin position="161"/>
        <end position="302"/>
    </location>
</feature>
<name>A0ABU2DNN1_9MICC</name>
<dbReference type="InterPro" id="IPR001537">
    <property type="entry name" value="SpoU_MeTrfase"/>
</dbReference>
<reference evidence="4 5" key="1">
    <citation type="submission" date="2023-09" db="EMBL/GenBank/DDBJ databases">
        <title>Description of three actinobacteria isolated from air of manufacturing shop in a pharmaceutical factory.</title>
        <authorList>
            <person name="Zhang D.-F."/>
        </authorList>
    </citation>
    <scope>NUCLEOTIDE SEQUENCE [LARGE SCALE GENOMIC DNA]</scope>
    <source>
        <strain evidence="4 5">LY-0111</strain>
    </source>
</reference>
<evidence type="ECO:0000259" key="3">
    <source>
        <dbReference type="Pfam" id="PF00588"/>
    </source>
</evidence>
<dbReference type="SUPFAM" id="SSF75217">
    <property type="entry name" value="alpha/beta knot"/>
    <property type="match status" value="1"/>
</dbReference>
<sequence length="316" mass="33007">MTVEERPAERLTNPRADRVRKVASLAGRSARQRTGLFLAEGPQAVREALIAWLARHEVAPEASGLGPDVEAHRDLPLPDAVYFAPGVMARHGDLAALIERIHAVLFDPSRELPRSDRLFLREASEEVIAAMCDAVSPQGIVAVCRIPSASPGPELSGCHLTAALCRLQDPGNVGTVIRTADAAGADAVLLSQGTVDVWSPKVVRAAAGSHFHLPLVPAAALADELSALRAAGTQILAAAGEGAVPLAGGDLPLHRPTLWMFGNEGAGLDAQERALADHAVAVPLYGRAESLNVATAAAVCLYASAMAQRQMPGADR</sequence>
<evidence type="ECO:0000313" key="5">
    <source>
        <dbReference type="Proteomes" id="UP001251870"/>
    </source>
</evidence>
<dbReference type="InterPro" id="IPR029064">
    <property type="entry name" value="Ribosomal_eL30-like_sf"/>
</dbReference>
<accession>A0ABU2DNN1</accession>
<dbReference type="InterPro" id="IPR029026">
    <property type="entry name" value="tRNA_m1G_MTases_N"/>
</dbReference>
<dbReference type="Gene3D" id="3.30.1330.30">
    <property type="match status" value="1"/>
</dbReference>
<dbReference type="Proteomes" id="UP001251870">
    <property type="component" value="Unassembled WGS sequence"/>
</dbReference>
<keyword evidence="1 4" id="KW-0489">Methyltransferase</keyword>
<evidence type="ECO:0000256" key="1">
    <source>
        <dbReference type="ARBA" id="ARBA00022603"/>
    </source>
</evidence>